<dbReference type="PANTHER" id="PTHR48228">
    <property type="entry name" value="SUCCINYL-COA--D-CITRAMALATE COA-TRANSFERASE"/>
    <property type="match status" value="1"/>
</dbReference>
<organism evidence="2 3">
    <name type="scientific">Nocardia vinacea</name>
    <dbReference type="NCBI Taxonomy" id="96468"/>
    <lineage>
        <taxon>Bacteria</taxon>
        <taxon>Bacillati</taxon>
        <taxon>Actinomycetota</taxon>
        <taxon>Actinomycetes</taxon>
        <taxon>Mycobacteriales</taxon>
        <taxon>Nocardiaceae</taxon>
        <taxon>Nocardia</taxon>
    </lineage>
</organism>
<evidence type="ECO:0000313" key="2">
    <source>
        <dbReference type="EMBL" id="WUV45633.1"/>
    </source>
</evidence>
<gene>
    <name evidence="2" type="ORF">OG563_42185</name>
</gene>
<sequence length="389" mass="41408">MSELGGPLTGLRVLEFAALGPAPYAAMLLADLGADVLRVDRPVTTVTGDPRMAVLNRGRRSVVLDLKKPEGVQVALELADRADVLVEGLRPGVMERLGLGPEVCHARNPRLVYGRMTGWGQHGPLAHTAGHDLNYLALSGGLRLLGRRDAPPATPPGLVADFGGGGMMLAFGVVSALYEMRRSGQGQVIDAAMVDGVASLTTMVHGFLAQGRWVDEVGVNFSDGGSPHYDVYETADGGYLAAAAAEPQFYAIMLRHLGFTPDELPDRDDVARRAELRDRIAAAVRSRTRAEWAAIFDGTDACVTPVLSLTEATRHPHNTARAVFTDEFGVVQPAPVPRFDRTPGRIAGPPPLPGEGSTPALREWDLPPHILDRAQAAGALGPEPDRART</sequence>
<dbReference type="Pfam" id="PF02515">
    <property type="entry name" value="CoA_transf_3"/>
    <property type="match status" value="1"/>
</dbReference>
<keyword evidence="2" id="KW-0808">Transferase</keyword>
<dbReference type="EMBL" id="CP109441">
    <property type="protein sequence ID" value="WUV45633.1"/>
    <property type="molecule type" value="Genomic_DNA"/>
</dbReference>
<dbReference type="PANTHER" id="PTHR48228:SF5">
    <property type="entry name" value="ALPHA-METHYLACYL-COA RACEMASE"/>
    <property type="match status" value="1"/>
</dbReference>
<evidence type="ECO:0000256" key="1">
    <source>
        <dbReference type="SAM" id="MobiDB-lite"/>
    </source>
</evidence>
<dbReference type="SUPFAM" id="SSF89796">
    <property type="entry name" value="CoA-transferase family III (CaiB/BaiF)"/>
    <property type="match status" value="1"/>
</dbReference>
<evidence type="ECO:0000313" key="3">
    <source>
        <dbReference type="Proteomes" id="UP001432062"/>
    </source>
</evidence>
<keyword evidence="3" id="KW-1185">Reference proteome</keyword>
<dbReference type="Gene3D" id="3.40.50.10540">
    <property type="entry name" value="Crotonobetainyl-coa:carnitine coa-transferase, domain 1"/>
    <property type="match status" value="1"/>
</dbReference>
<dbReference type="InterPro" id="IPR023606">
    <property type="entry name" value="CoA-Trfase_III_dom_1_sf"/>
</dbReference>
<dbReference type="InterPro" id="IPR003673">
    <property type="entry name" value="CoA-Trfase_fam_III"/>
</dbReference>
<proteinExistence type="predicted"/>
<reference evidence="2" key="1">
    <citation type="submission" date="2022-10" db="EMBL/GenBank/DDBJ databases">
        <title>The complete genomes of actinobacterial strains from the NBC collection.</title>
        <authorList>
            <person name="Joergensen T.S."/>
            <person name="Alvarez Arevalo M."/>
            <person name="Sterndorff E.B."/>
            <person name="Faurdal D."/>
            <person name="Vuksanovic O."/>
            <person name="Mourched A.-S."/>
            <person name="Charusanti P."/>
            <person name="Shaw S."/>
            <person name="Blin K."/>
            <person name="Weber T."/>
        </authorList>
    </citation>
    <scope>NUCLEOTIDE SEQUENCE</scope>
    <source>
        <strain evidence="2">NBC_01482</strain>
    </source>
</reference>
<name>A0ABZ1YRG1_9NOCA</name>
<protein>
    <submittedName>
        <fullName evidence="2">CoA transferase</fullName>
    </submittedName>
</protein>
<dbReference type="InterPro" id="IPR044855">
    <property type="entry name" value="CoA-Trfase_III_dom3_sf"/>
</dbReference>
<accession>A0ABZ1YRG1</accession>
<dbReference type="Proteomes" id="UP001432062">
    <property type="component" value="Chromosome"/>
</dbReference>
<dbReference type="RefSeq" id="WP_329409049.1">
    <property type="nucleotide sequence ID" value="NZ_CP109441.1"/>
</dbReference>
<dbReference type="GO" id="GO:0016740">
    <property type="term" value="F:transferase activity"/>
    <property type="evidence" value="ECO:0007669"/>
    <property type="project" value="UniProtKB-KW"/>
</dbReference>
<dbReference type="Gene3D" id="3.30.1540.10">
    <property type="entry name" value="formyl-coa transferase, domain 3"/>
    <property type="match status" value="1"/>
</dbReference>
<dbReference type="InterPro" id="IPR050509">
    <property type="entry name" value="CoA-transferase_III"/>
</dbReference>
<feature type="region of interest" description="Disordered" evidence="1">
    <location>
        <begin position="335"/>
        <end position="363"/>
    </location>
</feature>